<comment type="caution">
    <text evidence="1">The sequence shown here is derived from an EMBL/GenBank/DDBJ whole genome shotgun (WGS) entry which is preliminary data.</text>
</comment>
<keyword evidence="2" id="KW-1185">Reference proteome</keyword>
<dbReference type="AlphaFoldDB" id="A0A392MQR5"/>
<proteinExistence type="predicted"/>
<feature type="non-terminal residue" evidence="1">
    <location>
        <position position="1"/>
    </location>
</feature>
<sequence>CAFCNYQSSSQFEDAWAITGISLHNFPEGMAVFLGSMKGLRVGINLALAIALHNIPEV</sequence>
<evidence type="ECO:0000313" key="2">
    <source>
        <dbReference type="Proteomes" id="UP000265520"/>
    </source>
</evidence>
<evidence type="ECO:0000313" key="1">
    <source>
        <dbReference type="EMBL" id="MCH89906.1"/>
    </source>
</evidence>
<name>A0A392MQR5_9FABA</name>
<dbReference type="Proteomes" id="UP000265520">
    <property type="component" value="Unassembled WGS sequence"/>
</dbReference>
<accession>A0A392MQR5</accession>
<gene>
    <name evidence="1" type="ORF">A2U01_0010810</name>
</gene>
<protein>
    <submittedName>
        <fullName evidence="1">Zinc transporter ZTP29-like</fullName>
    </submittedName>
</protein>
<reference evidence="1 2" key="1">
    <citation type="journal article" date="2018" name="Front. Plant Sci.">
        <title>Red Clover (Trifolium pratense) and Zigzag Clover (T. medium) - A Picture of Genomic Similarities and Differences.</title>
        <authorList>
            <person name="Dluhosova J."/>
            <person name="Istvanek J."/>
            <person name="Nedelnik J."/>
            <person name="Repkova J."/>
        </authorList>
    </citation>
    <scope>NUCLEOTIDE SEQUENCE [LARGE SCALE GENOMIC DNA]</scope>
    <source>
        <strain evidence="2">cv. 10/8</strain>
        <tissue evidence="1">Leaf</tissue>
    </source>
</reference>
<dbReference type="EMBL" id="LXQA010017157">
    <property type="protein sequence ID" value="MCH89906.1"/>
    <property type="molecule type" value="Genomic_DNA"/>
</dbReference>
<organism evidence="1 2">
    <name type="scientific">Trifolium medium</name>
    <dbReference type="NCBI Taxonomy" id="97028"/>
    <lineage>
        <taxon>Eukaryota</taxon>
        <taxon>Viridiplantae</taxon>
        <taxon>Streptophyta</taxon>
        <taxon>Embryophyta</taxon>
        <taxon>Tracheophyta</taxon>
        <taxon>Spermatophyta</taxon>
        <taxon>Magnoliopsida</taxon>
        <taxon>eudicotyledons</taxon>
        <taxon>Gunneridae</taxon>
        <taxon>Pentapetalae</taxon>
        <taxon>rosids</taxon>
        <taxon>fabids</taxon>
        <taxon>Fabales</taxon>
        <taxon>Fabaceae</taxon>
        <taxon>Papilionoideae</taxon>
        <taxon>50 kb inversion clade</taxon>
        <taxon>NPAAA clade</taxon>
        <taxon>Hologalegina</taxon>
        <taxon>IRL clade</taxon>
        <taxon>Trifolieae</taxon>
        <taxon>Trifolium</taxon>
    </lineage>
</organism>